<keyword evidence="2" id="KW-0614">Plasmid</keyword>
<protein>
    <submittedName>
        <fullName evidence="2">TraC</fullName>
    </submittedName>
</protein>
<geneLocation type="plasmid" evidence="2">
    <name>pD72-2</name>
</geneLocation>
<dbReference type="PANTHER" id="PTHR38467:SF1">
    <property type="entry name" value="CONJUGATIVE TRANSFER: ASSEMBLY"/>
    <property type="match status" value="1"/>
</dbReference>
<dbReference type="Gene3D" id="3.40.50.300">
    <property type="entry name" value="P-loop containing nucleotide triphosphate hydrolases"/>
    <property type="match status" value="1"/>
</dbReference>
<feature type="domain" description="TraG P-loop" evidence="1">
    <location>
        <begin position="509"/>
        <end position="899"/>
    </location>
</feature>
<dbReference type="Pfam" id="PF11130">
    <property type="entry name" value="TraC_F_IV"/>
    <property type="match status" value="1"/>
</dbReference>
<gene>
    <name evidence="2" type="primary">traC</name>
</gene>
<dbReference type="EMBL" id="KM051846">
    <property type="protein sequence ID" value="AIH08017.1"/>
    <property type="molecule type" value="Genomic_DNA"/>
</dbReference>
<dbReference type="AlphaFoldDB" id="A0A075X9Z5"/>
<dbReference type="InterPro" id="IPR027417">
    <property type="entry name" value="P-loop_NTPase"/>
</dbReference>
<evidence type="ECO:0000259" key="1">
    <source>
        <dbReference type="Pfam" id="PF19044"/>
    </source>
</evidence>
<dbReference type="NCBIfam" id="TIGR02746">
    <property type="entry name" value="TraC-F-type"/>
    <property type="match status" value="1"/>
</dbReference>
<dbReference type="SUPFAM" id="SSF52540">
    <property type="entry name" value="P-loop containing nucleoside triphosphate hydrolases"/>
    <property type="match status" value="1"/>
</dbReference>
<reference evidence="2" key="1">
    <citation type="journal article" date="2014" name="J. Antimicrob. Chemother.">
        <title>Amikacin resistance plasmids in extensively antibiotic-resistant GC2 Acinetobacter baumannii from two Australian hospitals.</title>
        <authorList>
            <person name="Nigro S.J."/>
            <person name="Hall R.M."/>
        </authorList>
    </citation>
    <scope>NUCLEOTIDE SEQUENCE</scope>
    <source>
        <strain evidence="2">D72</strain>
        <plasmid evidence="2">pD72-2</plasmid>
    </source>
</reference>
<geneLocation type="plasmid" evidence="3">
    <name>pD46-3</name>
</geneLocation>
<dbReference type="InterPro" id="IPR043964">
    <property type="entry name" value="P-loop_TraG"/>
</dbReference>
<evidence type="ECO:0000313" key="2">
    <source>
        <dbReference type="EMBL" id="AIH08017.1"/>
    </source>
</evidence>
<reference evidence="3" key="2">
    <citation type="journal article" date="2014" name="J. Antimicrob. Chemother.">
        <title>Carbapenem and amikacin resistance on a large conjugative Acinetobacter baumannii plasmid.</title>
        <authorList>
            <person name="Nigro S.J."/>
            <person name="Holt K.E."/>
            <person name="Pickard D."/>
            <person name="Hall R.M."/>
        </authorList>
    </citation>
    <scope>NUCLEOTIDE SEQUENCE</scope>
    <source>
        <strain evidence="3">D46</strain>
        <plasmid evidence="3">pD46-3</plasmid>
    </source>
</reference>
<dbReference type="InterPro" id="IPR025955">
    <property type="entry name" value="TraC/Conjuga_ATPase"/>
</dbReference>
<dbReference type="PANTHER" id="PTHR38467">
    <property type="match status" value="1"/>
</dbReference>
<dbReference type="RefSeq" id="WP_031943510.1">
    <property type="nucleotide sequence ID" value="NC_025111.1"/>
</dbReference>
<organism evidence="2">
    <name type="scientific">Acinetobacter baumannii</name>
    <dbReference type="NCBI Taxonomy" id="470"/>
    <lineage>
        <taxon>Bacteria</taxon>
        <taxon>Pseudomonadati</taxon>
        <taxon>Pseudomonadota</taxon>
        <taxon>Gammaproteobacteria</taxon>
        <taxon>Moraxellales</taxon>
        <taxon>Moraxellaceae</taxon>
        <taxon>Acinetobacter</taxon>
        <taxon>Acinetobacter calcoaceticus/baumannii complex</taxon>
    </lineage>
</organism>
<sequence length="908" mass="103963">MTGNNKLINFRAMLANWFKVHVLGDDPTGKKFSTVDLTNKILESYGMYQIFKYNMFNVKRSLYYNDGPSVSFALEIIPQTGSNEDFVSRIVSIISSFPAETGIQILNFGNTIFEDDLQEYLDLRVAEYQNGKVSDFAIEFAKNRIKHIQSRKGRPQFGRDSYYVIKKPKIILSVTRSGSYKDPQLIKQMEELLHQTSAQLQQAKLPNIVLTPMLLLKIIKPMLDPESLFRTVPPEHEFQVSRSYYSEDYNRLESIKSQLTPRGHSATVGVSEIVFGQPIIDKTKGTNRSVRVYDSEWIEEDDDEDLEEDNRIAFRGFGVMRYPKFKHLYEMGNVIGDFFENSLQYPCPYIISMGIHILDKTSSETKARIKQARSTQNAESKMAKWQPEYAEIARDWNAITYHLHKGGGMCELYHTIGIFAPRSQLDSYSANVDNLWKSNGFSVMPLSCLQLPLLYSSMPMILTKKARDDLKKLKLITTKTTINAVDMMPILSEWQGFGKPVIMVFGRRGTPCFFDLFSNKQGNYNFYICGTSGAGKSVFSLEILAAYKSLGFKIYIIDVGRSFKNFVALGKGQIIDFAKREKICMNPFTWLEVIEDEELSEKEGTLNTFAQEMKMLLPMYAKMASPSKPLDDYDKALLSRAIRETWLKFRNNNGVDQISDFLKEIRDQNGNIDARGWALGTQLENFKTNGMYGSYFNGKANIDMNNEMIYLELEELKDSPELKTVVLFGVMNRIMRDMYLSRSQGKIVFVDEAWQLLDDTEETAAFIEEGYRRARKYFGSFGMGTQGIDDAFANDAARAAYNSSDWKFFLRQDEQSFEKLLQEKKANFSEAVIKQIKSIESIHGWYSEIMVTSPNGQHIVRHVADPFSLAMASTNKDDYNFIEECTNKGMSMTEATYALMRKKEAEAV</sequence>
<proteinExistence type="predicted"/>
<name>A0A075X9Z5_ACIBA</name>
<dbReference type="Gene3D" id="1.10.8.730">
    <property type="match status" value="1"/>
</dbReference>
<dbReference type="Pfam" id="PF19044">
    <property type="entry name" value="P-loop_TraG"/>
    <property type="match status" value="1"/>
</dbReference>
<evidence type="ECO:0000313" key="3">
    <source>
        <dbReference type="EMBL" id="AIZ49314.1"/>
    </source>
</evidence>
<accession>A0A075X9Z5</accession>
<dbReference type="EMBL" id="KM977710">
    <property type="protein sequence ID" value="AIZ49314.1"/>
    <property type="molecule type" value="Genomic_DNA"/>
</dbReference>
<dbReference type="InterPro" id="IPR014117">
    <property type="entry name" value="TraC-F-type"/>
</dbReference>
<dbReference type="InterPro" id="IPR053155">
    <property type="entry name" value="F-pilin_assembly_TraC"/>
</dbReference>